<keyword evidence="4" id="KW-1185">Reference proteome</keyword>
<dbReference type="Proteomes" id="UP001210865">
    <property type="component" value="Chromosome"/>
</dbReference>
<evidence type="ECO:0000313" key="3">
    <source>
        <dbReference type="EMBL" id="WBO22168.1"/>
    </source>
</evidence>
<name>A0ABY7NNF5_9SPHN</name>
<evidence type="ECO:0000256" key="2">
    <source>
        <dbReference type="SAM" id="SignalP"/>
    </source>
</evidence>
<dbReference type="EMBL" id="CP115174">
    <property type="protein sequence ID" value="WBO22168.1"/>
    <property type="molecule type" value="Genomic_DNA"/>
</dbReference>
<keyword evidence="2" id="KW-0732">Signal</keyword>
<feature type="signal peptide" evidence="2">
    <location>
        <begin position="1"/>
        <end position="23"/>
    </location>
</feature>
<evidence type="ECO:0000256" key="1">
    <source>
        <dbReference type="SAM" id="MobiDB-lite"/>
    </source>
</evidence>
<feature type="compositionally biased region" description="Low complexity" evidence="1">
    <location>
        <begin position="54"/>
        <end position="76"/>
    </location>
</feature>
<feature type="chain" id="PRO_5046762205" evidence="2">
    <location>
        <begin position="24"/>
        <end position="105"/>
    </location>
</feature>
<feature type="region of interest" description="Disordered" evidence="1">
    <location>
        <begin position="37"/>
        <end position="105"/>
    </location>
</feature>
<gene>
    <name evidence="3" type="ORF">PBT88_18770</name>
</gene>
<sequence>MRHFILLAATVALSAIMAATASAAPLCHDLKGLYTPCPPGAPTPRPARHHGRPTDAPADPAAPASGATAMIASSPEPARPPKAAKPPLVGRGRLCRDSKGLFKPC</sequence>
<accession>A0ABY7NNF5</accession>
<organism evidence="3 4">
    <name type="scientific">Sphingomonas abietis</name>
    <dbReference type="NCBI Taxonomy" id="3012344"/>
    <lineage>
        <taxon>Bacteria</taxon>
        <taxon>Pseudomonadati</taxon>
        <taxon>Pseudomonadota</taxon>
        <taxon>Alphaproteobacteria</taxon>
        <taxon>Sphingomonadales</taxon>
        <taxon>Sphingomonadaceae</taxon>
        <taxon>Sphingomonas</taxon>
    </lineage>
</organism>
<evidence type="ECO:0000313" key="4">
    <source>
        <dbReference type="Proteomes" id="UP001210865"/>
    </source>
</evidence>
<reference evidence="3 4" key="1">
    <citation type="submission" date="2022-12" db="EMBL/GenBank/DDBJ databases">
        <title>Sphingomonas abieness sp. nov., an endophytic bacterium isolated from Abies koreana.</title>
        <authorList>
            <person name="Jiang L."/>
            <person name="Lee J."/>
        </authorList>
    </citation>
    <scope>NUCLEOTIDE SEQUENCE [LARGE SCALE GENOMIC DNA]</scope>
    <source>
        <strain evidence="4">PAMB 00755</strain>
    </source>
</reference>
<proteinExistence type="predicted"/>
<protein>
    <submittedName>
        <fullName evidence="3">Uncharacterized protein</fullName>
    </submittedName>
</protein>
<feature type="compositionally biased region" description="Basic and acidic residues" evidence="1">
    <location>
        <begin position="94"/>
        <end position="105"/>
    </location>
</feature>
<dbReference type="RefSeq" id="WP_270076816.1">
    <property type="nucleotide sequence ID" value="NZ_CP115174.1"/>
</dbReference>